<keyword evidence="5" id="KW-1185">Reference proteome</keyword>
<dbReference type="Gene3D" id="1.10.1470.10">
    <property type="entry name" value="YjbJ"/>
    <property type="match status" value="1"/>
</dbReference>
<protein>
    <submittedName>
        <fullName evidence="4">CsbD family protein</fullName>
    </submittedName>
</protein>
<dbReference type="AlphaFoldDB" id="A0AA41YY64"/>
<sequence length="119" mass="12738">MKDEYIMNSDRFEGAARDVGGKIQQAVGMATGNAPLRAEGMVHEVAGKGQNLYGQARESLRDAADTVSDYAEDTYERGSRVVQQGARTVESQITQHPLTGVVLAAAAGFLIGLVVSQRR</sequence>
<organism evidence="4 5">
    <name type="scientific">Lichenifustis flavocetrariae</name>
    <dbReference type="NCBI Taxonomy" id="2949735"/>
    <lineage>
        <taxon>Bacteria</taxon>
        <taxon>Pseudomonadati</taxon>
        <taxon>Pseudomonadota</taxon>
        <taxon>Alphaproteobacteria</taxon>
        <taxon>Hyphomicrobiales</taxon>
        <taxon>Lichenihabitantaceae</taxon>
        <taxon>Lichenifustis</taxon>
    </lineage>
</organism>
<dbReference type="PANTHER" id="PTHR34977:SF1">
    <property type="entry name" value="UPF0337 PROTEIN YJBJ"/>
    <property type="match status" value="1"/>
</dbReference>
<dbReference type="InterPro" id="IPR036629">
    <property type="entry name" value="YjbJ_sf"/>
</dbReference>
<evidence type="ECO:0000256" key="2">
    <source>
        <dbReference type="SAM" id="Phobius"/>
    </source>
</evidence>
<dbReference type="InterPro" id="IPR008462">
    <property type="entry name" value="CsbD"/>
</dbReference>
<dbReference type="InterPro" id="IPR050423">
    <property type="entry name" value="UPF0337_stress_rsp"/>
</dbReference>
<dbReference type="RefSeq" id="WP_282585793.1">
    <property type="nucleotide sequence ID" value="NZ_JAMOIM010000009.1"/>
</dbReference>
<evidence type="ECO:0000313" key="4">
    <source>
        <dbReference type="EMBL" id="MCW6509431.1"/>
    </source>
</evidence>
<dbReference type="PANTHER" id="PTHR34977">
    <property type="entry name" value="UPF0337 PROTEIN YJBJ"/>
    <property type="match status" value="1"/>
</dbReference>
<gene>
    <name evidence="4" type="ORF">M8523_15530</name>
</gene>
<dbReference type="Pfam" id="PF05532">
    <property type="entry name" value="CsbD"/>
    <property type="match status" value="1"/>
</dbReference>
<evidence type="ECO:0000256" key="1">
    <source>
        <dbReference type="ARBA" id="ARBA00009129"/>
    </source>
</evidence>
<keyword evidence="2" id="KW-0812">Transmembrane</keyword>
<feature type="transmembrane region" description="Helical" evidence="2">
    <location>
        <begin position="97"/>
        <end position="115"/>
    </location>
</feature>
<dbReference type="SUPFAM" id="SSF69047">
    <property type="entry name" value="Hypothetical protein YjbJ"/>
    <property type="match status" value="1"/>
</dbReference>
<name>A0AA41YY64_9HYPH</name>
<evidence type="ECO:0000313" key="5">
    <source>
        <dbReference type="Proteomes" id="UP001165667"/>
    </source>
</evidence>
<accession>A0AA41YY64</accession>
<comment type="caution">
    <text evidence="4">The sequence shown here is derived from an EMBL/GenBank/DDBJ whole genome shotgun (WGS) entry which is preliminary data.</text>
</comment>
<comment type="similarity">
    <text evidence="1">Belongs to the UPF0337 (CsbD) family.</text>
</comment>
<evidence type="ECO:0000259" key="3">
    <source>
        <dbReference type="Pfam" id="PF05532"/>
    </source>
</evidence>
<dbReference type="EMBL" id="JAMOIM010000009">
    <property type="protein sequence ID" value="MCW6509431.1"/>
    <property type="molecule type" value="Genomic_DNA"/>
</dbReference>
<proteinExistence type="inferred from homology"/>
<dbReference type="Proteomes" id="UP001165667">
    <property type="component" value="Unassembled WGS sequence"/>
</dbReference>
<keyword evidence="2" id="KW-0472">Membrane</keyword>
<feature type="domain" description="CsbD-like" evidence="3">
    <location>
        <begin position="10"/>
        <end position="61"/>
    </location>
</feature>
<keyword evidence="2" id="KW-1133">Transmembrane helix</keyword>
<reference evidence="4" key="1">
    <citation type="submission" date="2022-05" db="EMBL/GenBank/DDBJ databases">
        <authorList>
            <person name="Pankratov T."/>
        </authorList>
    </citation>
    <scope>NUCLEOTIDE SEQUENCE</scope>
    <source>
        <strain evidence="4">BP6-180914</strain>
    </source>
</reference>